<dbReference type="SUPFAM" id="SSF56300">
    <property type="entry name" value="Metallo-dependent phosphatases"/>
    <property type="match status" value="1"/>
</dbReference>
<dbReference type="EMBL" id="CP134188">
    <property type="protein sequence ID" value="WPB02991.1"/>
    <property type="molecule type" value="Genomic_DNA"/>
</dbReference>
<dbReference type="PANTHER" id="PTHR37844:SF2">
    <property type="entry name" value="SER_THR PROTEIN PHOSPHATASE SUPERFAMILY (AFU_ORTHOLOGUE AFUA_1G14840)"/>
    <property type="match status" value="1"/>
</dbReference>
<organism evidence="2 4">
    <name type="scientific">Cercospora beticola</name>
    <name type="common">Sugarbeet leaf spot fungus</name>
    <dbReference type="NCBI Taxonomy" id="122368"/>
    <lineage>
        <taxon>Eukaryota</taxon>
        <taxon>Fungi</taxon>
        <taxon>Dikarya</taxon>
        <taxon>Ascomycota</taxon>
        <taxon>Pezizomycotina</taxon>
        <taxon>Dothideomycetes</taxon>
        <taxon>Dothideomycetidae</taxon>
        <taxon>Mycosphaerellales</taxon>
        <taxon>Mycosphaerellaceae</taxon>
        <taxon>Cercospora</taxon>
    </lineage>
</organism>
<dbReference type="GO" id="GO:0016787">
    <property type="term" value="F:hydrolase activity"/>
    <property type="evidence" value="ECO:0007669"/>
    <property type="project" value="InterPro"/>
</dbReference>
<accession>A0A2G5H9P8</accession>
<dbReference type="InterPro" id="IPR029052">
    <property type="entry name" value="Metallo-depent_PP-like"/>
</dbReference>
<sequence>MSTLQIISDLHLESPKAYDIYKITPKAPHLALLGDIGNAVSHKDDLLKFITSQLRQFQTVLFIPGNHEAYGSDWPSTLQTLRAFEQQVQEQRQGNSGDDQRLGEFVVLDRGVFKLPLTATGEQTVILGCSLFSHVPPNREMAVEMGLQDFFQTTSWDIRAHNAAHARDLEWLNREVQQLGNRNARIIVLTHWSPTTDARATDPRHINSPITAGYSTDLSSQPCMANESVVLWAFGHTHYNCDFAIERENRVPLRLMTNQRGYYFSQAEGFGVGRVVEL</sequence>
<proteinExistence type="predicted"/>
<dbReference type="AlphaFoldDB" id="A0A2G5H9P8"/>
<dbReference type="Gene3D" id="3.60.21.10">
    <property type="match status" value="1"/>
</dbReference>
<reference evidence="2 4" key="1">
    <citation type="submission" date="2015-10" db="EMBL/GenBank/DDBJ databases">
        <title>The cercosporin biosynthetic gene cluster was horizontally transferred to several fungal lineages and shown to be expanded in Cercospora beticola based on microsynteny with recipient genomes.</title>
        <authorList>
            <person name="De Jonge R."/>
            <person name="Ebert M.K."/>
            <person name="Suttle J.C."/>
            <person name="Jurick Ii W.M."/>
            <person name="Secor G.A."/>
            <person name="Thomma B.P."/>
            <person name="Van De Peer Y."/>
            <person name="Bolton M.D."/>
        </authorList>
    </citation>
    <scope>NUCLEOTIDE SEQUENCE [LARGE SCALE GENOMIC DNA]</scope>
    <source>
        <strain evidence="2 4">09-40</strain>
    </source>
</reference>
<reference evidence="3 5" key="2">
    <citation type="submission" date="2023-09" db="EMBL/GenBank/DDBJ databases">
        <title>Complete-Gapless Cercospora beticola genome.</title>
        <authorList>
            <person name="Wyatt N.A."/>
            <person name="Spanner R.E."/>
            <person name="Bolton M.D."/>
        </authorList>
    </citation>
    <scope>NUCLEOTIDE SEQUENCE [LARGE SCALE GENOMIC DNA]</scope>
    <source>
        <strain evidence="3">Cb09-40</strain>
    </source>
</reference>
<gene>
    <name evidence="2" type="ORF">CB0940_07067</name>
    <name evidence="3" type="ORF">RHO25_007627</name>
</gene>
<dbReference type="Pfam" id="PF00149">
    <property type="entry name" value="Metallophos"/>
    <property type="match status" value="1"/>
</dbReference>
<dbReference type="OrthoDB" id="550558at2759"/>
<evidence type="ECO:0000259" key="1">
    <source>
        <dbReference type="Pfam" id="PF00149"/>
    </source>
</evidence>
<evidence type="ECO:0000313" key="2">
    <source>
        <dbReference type="EMBL" id="PIA89241.1"/>
    </source>
</evidence>
<dbReference type="EMBL" id="LKMD01000108">
    <property type="protein sequence ID" value="PIA89241.1"/>
    <property type="molecule type" value="Genomic_DNA"/>
</dbReference>
<keyword evidence="5" id="KW-1185">Reference proteome</keyword>
<dbReference type="Proteomes" id="UP000230605">
    <property type="component" value="Chromosome 5"/>
</dbReference>
<name>A0A2G5H9P8_CERBT</name>
<evidence type="ECO:0000313" key="3">
    <source>
        <dbReference type="EMBL" id="WPB02991.1"/>
    </source>
</evidence>
<dbReference type="PANTHER" id="PTHR37844">
    <property type="entry name" value="SER/THR PROTEIN PHOSPHATASE SUPERFAMILY (AFU_ORTHOLOGUE AFUA_1G14840)"/>
    <property type="match status" value="1"/>
</dbReference>
<feature type="domain" description="Calcineurin-like phosphoesterase" evidence="1">
    <location>
        <begin position="6"/>
        <end position="239"/>
    </location>
</feature>
<dbReference type="Proteomes" id="UP001302367">
    <property type="component" value="Chromosome 5"/>
</dbReference>
<protein>
    <submittedName>
        <fullName evidence="2">Hypotheticalsprotein</fullName>
    </submittedName>
</protein>
<evidence type="ECO:0000313" key="4">
    <source>
        <dbReference type="Proteomes" id="UP000230605"/>
    </source>
</evidence>
<dbReference type="InterPro" id="IPR004843">
    <property type="entry name" value="Calcineurin-like_PHP"/>
</dbReference>
<evidence type="ECO:0000313" key="5">
    <source>
        <dbReference type="Proteomes" id="UP001302367"/>
    </source>
</evidence>